<accession>A0ABU1AN47</accession>
<evidence type="ECO:0000313" key="2">
    <source>
        <dbReference type="EMBL" id="MDQ8195280.1"/>
    </source>
</evidence>
<keyword evidence="3" id="KW-1185">Reference proteome</keyword>
<feature type="transmembrane region" description="Helical" evidence="1">
    <location>
        <begin position="12"/>
        <end position="31"/>
    </location>
</feature>
<comment type="caution">
    <text evidence="2">The sequence shown here is derived from an EMBL/GenBank/DDBJ whole genome shotgun (WGS) entry which is preliminary data.</text>
</comment>
<reference evidence="2 3" key="1">
    <citation type="submission" date="2023-04" db="EMBL/GenBank/DDBJ databases">
        <title>A novel bacteria isolated from coastal sediment.</title>
        <authorList>
            <person name="Liu X.-J."/>
            <person name="Du Z.-J."/>
        </authorList>
    </citation>
    <scope>NUCLEOTIDE SEQUENCE [LARGE SCALE GENOMIC DNA]</scope>
    <source>
        <strain evidence="2 3">SDUM461004</strain>
    </source>
</reference>
<keyword evidence="1" id="KW-0812">Transmembrane</keyword>
<gene>
    <name evidence="2" type="ORF">QEH59_12645</name>
</gene>
<evidence type="ECO:0000256" key="1">
    <source>
        <dbReference type="SAM" id="Phobius"/>
    </source>
</evidence>
<evidence type="ECO:0000313" key="3">
    <source>
        <dbReference type="Proteomes" id="UP001243717"/>
    </source>
</evidence>
<sequence length="44" mass="4614">MNKLITKLGGGPGLFWIGILIVVIILITLFLTGGDDFGGHGHAH</sequence>
<dbReference type="EMBL" id="JARXIC010000021">
    <property type="protein sequence ID" value="MDQ8195280.1"/>
    <property type="molecule type" value="Genomic_DNA"/>
</dbReference>
<name>A0ABU1AN47_9BACT</name>
<dbReference type="Proteomes" id="UP001243717">
    <property type="component" value="Unassembled WGS sequence"/>
</dbReference>
<proteinExistence type="predicted"/>
<evidence type="ECO:0008006" key="4">
    <source>
        <dbReference type="Google" id="ProtNLM"/>
    </source>
</evidence>
<keyword evidence="1" id="KW-0472">Membrane</keyword>
<protein>
    <recommendedName>
        <fullName evidence="4">DUF805 domain-containing protein</fullName>
    </recommendedName>
</protein>
<dbReference type="RefSeq" id="WP_308985736.1">
    <property type="nucleotide sequence ID" value="NZ_JARXIC010000021.1"/>
</dbReference>
<keyword evidence="1" id="KW-1133">Transmembrane helix</keyword>
<organism evidence="2 3">
    <name type="scientific">Thalassobacterium sedimentorum</name>
    <dbReference type="NCBI Taxonomy" id="3041258"/>
    <lineage>
        <taxon>Bacteria</taxon>
        <taxon>Pseudomonadati</taxon>
        <taxon>Verrucomicrobiota</taxon>
        <taxon>Opitutia</taxon>
        <taxon>Puniceicoccales</taxon>
        <taxon>Coraliomargaritaceae</taxon>
        <taxon>Thalassobacterium</taxon>
    </lineage>
</organism>